<dbReference type="PANTHER" id="PTHR42801">
    <property type="entry name" value="THIOREDOXIN-DEPENDENT PEROXIDE REDUCTASE"/>
    <property type="match status" value="1"/>
</dbReference>
<gene>
    <name evidence="13" type="ORF">V6256_06760</name>
</gene>
<keyword evidence="7" id="KW-0676">Redox-active center</keyword>
<dbReference type="InterPro" id="IPR050924">
    <property type="entry name" value="Peroxiredoxin_BCP/PrxQ"/>
</dbReference>
<evidence type="ECO:0000256" key="9">
    <source>
        <dbReference type="ARBA" id="ARBA00038489"/>
    </source>
</evidence>
<evidence type="ECO:0000313" key="14">
    <source>
        <dbReference type="Proteomes" id="UP001369082"/>
    </source>
</evidence>
<dbReference type="CDD" id="cd02970">
    <property type="entry name" value="PRX_like2"/>
    <property type="match status" value="1"/>
</dbReference>
<dbReference type="InterPro" id="IPR000866">
    <property type="entry name" value="AhpC/TSA"/>
</dbReference>
<evidence type="ECO:0000256" key="7">
    <source>
        <dbReference type="ARBA" id="ARBA00023284"/>
    </source>
</evidence>
<evidence type="ECO:0000256" key="3">
    <source>
        <dbReference type="ARBA" id="ARBA00022559"/>
    </source>
</evidence>
<evidence type="ECO:0000256" key="8">
    <source>
        <dbReference type="ARBA" id="ARBA00032824"/>
    </source>
</evidence>
<comment type="function">
    <text evidence="1">Thiol-specific peroxidase that catalyzes the reduction of hydrogen peroxide and organic hydroperoxides to water and alcohols, respectively. Plays a role in cell protection against oxidative stress by detoxifying peroxides and as sensor of hydrogen peroxide-mediated signaling events.</text>
</comment>
<sequence>MKSKNRPLLPSLIRKKDDYIKRTNRGKNALKLGDQAPAFSLPNQQGKLTSLSNLLSKGPVIVTFYRGSWCPYCNLQLKALQSRLPEIHDLGAQLVAISPEVPDNSLTENEISKMSFEVLSDQDADVAAKFGVSWKVPDFVLAHMKVDHQLDIEKINNGNANIMPIPATYILNQQGIAVWRFVDVDYRVRSEPEDIINELKKLV</sequence>
<dbReference type="RefSeq" id="WP_341597346.1">
    <property type="nucleotide sequence ID" value="NZ_JBAKAZ010000019.1"/>
</dbReference>
<proteinExistence type="inferred from homology"/>
<keyword evidence="3" id="KW-0575">Peroxidase</keyword>
<evidence type="ECO:0000256" key="5">
    <source>
        <dbReference type="ARBA" id="ARBA00023002"/>
    </source>
</evidence>
<comment type="caution">
    <text evidence="13">The sequence shown here is derived from an EMBL/GenBank/DDBJ whole genome shotgun (WGS) entry which is preliminary data.</text>
</comment>
<dbReference type="SUPFAM" id="SSF52833">
    <property type="entry name" value="Thioredoxin-like"/>
    <property type="match status" value="1"/>
</dbReference>
<keyword evidence="5" id="KW-0560">Oxidoreductase</keyword>
<dbReference type="Pfam" id="PF00578">
    <property type="entry name" value="AhpC-TSA"/>
    <property type="match status" value="1"/>
</dbReference>
<dbReference type="PANTHER" id="PTHR42801:SF7">
    <property type="entry name" value="SLL1159 PROTEIN"/>
    <property type="match status" value="1"/>
</dbReference>
<reference evidence="13 14" key="1">
    <citation type="submission" date="2024-02" db="EMBL/GenBank/DDBJ databases">
        <title>Bacteria isolated from the canopy kelp, Nereocystis luetkeana.</title>
        <authorList>
            <person name="Pfister C.A."/>
            <person name="Younker I.T."/>
            <person name="Light S.H."/>
        </authorList>
    </citation>
    <scope>NUCLEOTIDE SEQUENCE [LARGE SCALE GENOMIC DNA]</scope>
    <source>
        <strain evidence="13 14">TI.1.05</strain>
    </source>
</reference>
<name>A0ABU9GPS7_9GAMM</name>
<dbReference type="EMBL" id="JBAKAZ010000019">
    <property type="protein sequence ID" value="MEL0629304.1"/>
    <property type="molecule type" value="Genomic_DNA"/>
</dbReference>
<organism evidence="13 14">
    <name type="scientific">Psychromonas aquatilis</name>
    <dbReference type="NCBI Taxonomy" id="2005072"/>
    <lineage>
        <taxon>Bacteria</taxon>
        <taxon>Pseudomonadati</taxon>
        <taxon>Pseudomonadota</taxon>
        <taxon>Gammaproteobacteria</taxon>
        <taxon>Alteromonadales</taxon>
        <taxon>Psychromonadaceae</taxon>
        <taxon>Psychromonas</taxon>
    </lineage>
</organism>
<dbReference type="InterPro" id="IPR013766">
    <property type="entry name" value="Thioredoxin_domain"/>
</dbReference>
<evidence type="ECO:0000259" key="12">
    <source>
        <dbReference type="PROSITE" id="PS51352"/>
    </source>
</evidence>
<dbReference type="InterPro" id="IPR036249">
    <property type="entry name" value="Thioredoxin-like_sf"/>
</dbReference>
<evidence type="ECO:0000256" key="2">
    <source>
        <dbReference type="ARBA" id="ARBA00013017"/>
    </source>
</evidence>
<evidence type="ECO:0000313" key="13">
    <source>
        <dbReference type="EMBL" id="MEL0629304.1"/>
    </source>
</evidence>
<comment type="similarity">
    <text evidence="9">Belongs to the peroxiredoxin family. BCP/PrxQ subfamily.</text>
</comment>
<accession>A0ABU9GPS7</accession>
<keyword evidence="6" id="KW-1015">Disulfide bond</keyword>
<dbReference type="EC" id="1.11.1.24" evidence="2"/>
<evidence type="ECO:0000256" key="6">
    <source>
        <dbReference type="ARBA" id="ARBA00023157"/>
    </source>
</evidence>
<keyword evidence="14" id="KW-1185">Reference proteome</keyword>
<dbReference type="Proteomes" id="UP001369082">
    <property type="component" value="Unassembled WGS sequence"/>
</dbReference>
<dbReference type="PROSITE" id="PS51352">
    <property type="entry name" value="THIOREDOXIN_2"/>
    <property type="match status" value="1"/>
</dbReference>
<comment type="catalytic activity">
    <reaction evidence="11">
        <text>a hydroperoxide + [thioredoxin]-dithiol = an alcohol + [thioredoxin]-disulfide + H2O</text>
        <dbReference type="Rhea" id="RHEA:62620"/>
        <dbReference type="Rhea" id="RHEA-COMP:10698"/>
        <dbReference type="Rhea" id="RHEA-COMP:10700"/>
        <dbReference type="ChEBI" id="CHEBI:15377"/>
        <dbReference type="ChEBI" id="CHEBI:29950"/>
        <dbReference type="ChEBI" id="CHEBI:30879"/>
        <dbReference type="ChEBI" id="CHEBI:35924"/>
        <dbReference type="ChEBI" id="CHEBI:50058"/>
        <dbReference type="EC" id="1.11.1.24"/>
    </reaction>
</comment>
<evidence type="ECO:0000256" key="1">
    <source>
        <dbReference type="ARBA" id="ARBA00003330"/>
    </source>
</evidence>
<evidence type="ECO:0000256" key="11">
    <source>
        <dbReference type="ARBA" id="ARBA00049091"/>
    </source>
</evidence>
<protein>
    <recommendedName>
        <fullName evidence="2">thioredoxin-dependent peroxiredoxin</fullName>
        <ecNumber evidence="2">1.11.1.24</ecNumber>
    </recommendedName>
    <alternativeName>
        <fullName evidence="8">Thioredoxin peroxidase</fullName>
    </alternativeName>
    <alternativeName>
        <fullName evidence="10">Thioredoxin-dependent peroxiredoxin Bcp</fullName>
    </alternativeName>
</protein>
<keyword evidence="4" id="KW-0049">Antioxidant</keyword>
<feature type="domain" description="Thioredoxin" evidence="12">
    <location>
        <begin position="30"/>
        <end position="203"/>
    </location>
</feature>
<evidence type="ECO:0000256" key="10">
    <source>
        <dbReference type="ARBA" id="ARBA00042639"/>
    </source>
</evidence>
<evidence type="ECO:0000256" key="4">
    <source>
        <dbReference type="ARBA" id="ARBA00022862"/>
    </source>
</evidence>
<dbReference type="Gene3D" id="3.40.30.10">
    <property type="entry name" value="Glutaredoxin"/>
    <property type="match status" value="1"/>
</dbReference>